<accession>A0ABT6LPJ1</accession>
<gene>
    <name evidence="1" type="ORF">M2283_005538</name>
</gene>
<proteinExistence type="predicted"/>
<name>A0ABT6LPJ1_9ACTN</name>
<comment type="caution">
    <text evidence="1">The sequence shown here is derived from an EMBL/GenBank/DDBJ whole genome shotgun (WGS) entry which is preliminary data.</text>
</comment>
<protein>
    <submittedName>
        <fullName evidence="1">Uncharacterized protein</fullName>
    </submittedName>
</protein>
<keyword evidence="2" id="KW-1185">Reference proteome</keyword>
<evidence type="ECO:0000313" key="2">
    <source>
        <dbReference type="Proteomes" id="UP001160499"/>
    </source>
</evidence>
<evidence type="ECO:0000313" key="1">
    <source>
        <dbReference type="EMBL" id="MDH6218206.1"/>
    </source>
</evidence>
<dbReference type="EMBL" id="JARXVH010000008">
    <property type="protein sequence ID" value="MDH6218206.1"/>
    <property type="molecule type" value="Genomic_DNA"/>
</dbReference>
<feature type="non-terminal residue" evidence="1">
    <location>
        <position position="1"/>
    </location>
</feature>
<dbReference type="Proteomes" id="UP001160499">
    <property type="component" value="Unassembled WGS sequence"/>
</dbReference>
<organism evidence="1 2">
    <name type="scientific">Streptomyces pseudovenezuelae</name>
    <dbReference type="NCBI Taxonomy" id="67350"/>
    <lineage>
        <taxon>Bacteria</taxon>
        <taxon>Bacillati</taxon>
        <taxon>Actinomycetota</taxon>
        <taxon>Actinomycetes</taxon>
        <taxon>Kitasatosporales</taxon>
        <taxon>Streptomycetaceae</taxon>
        <taxon>Streptomyces</taxon>
        <taxon>Streptomyces aurantiacus group</taxon>
    </lineage>
</organism>
<sequence>YGSTVSIANPLDVGSFLSNFAALAPVPVG</sequence>
<reference evidence="1 2" key="1">
    <citation type="submission" date="2023-04" db="EMBL/GenBank/DDBJ databases">
        <title>Forest soil microbial communities from Buena Vista Peninsula, Colon Province, Panama.</title>
        <authorList>
            <person name="Bouskill N."/>
        </authorList>
    </citation>
    <scope>NUCLEOTIDE SEQUENCE [LARGE SCALE GENOMIC DNA]</scope>
    <source>
        <strain evidence="1 2">GGS1</strain>
    </source>
</reference>